<comment type="cofactor">
    <cofactor evidence="1">
        <name>Zn(2+)</name>
        <dbReference type="ChEBI" id="CHEBI:29105"/>
    </cofactor>
</comment>
<dbReference type="CDD" id="cd08662">
    <property type="entry name" value="M13"/>
    <property type="match status" value="1"/>
</dbReference>
<keyword evidence="5" id="KW-0479">Metal-binding</keyword>
<evidence type="ECO:0000256" key="8">
    <source>
        <dbReference type="ARBA" id="ARBA00023049"/>
    </source>
</evidence>
<protein>
    <submittedName>
        <fullName evidence="12">Uncharacterized protein</fullName>
    </submittedName>
</protein>
<dbReference type="SUPFAM" id="SSF55486">
    <property type="entry name" value="Metalloproteases ('zincins'), catalytic domain"/>
    <property type="match status" value="1"/>
</dbReference>
<accession>A0A9P0NFF4</accession>
<dbReference type="Pfam" id="PF01431">
    <property type="entry name" value="Peptidase_M13"/>
    <property type="match status" value="1"/>
</dbReference>
<dbReference type="InterPro" id="IPR018497">
    <property type="entry name" value="Peptidase_M13_C"/>
</dbReference>
<dbReference type="EMBL" id="OU895878">
    <property type="protein sequence ID" value="CAH1719728.1"/>
    <property type="molecule type" value="Genomic_DNA"/>
</dbReference>
<name>A0A9P0NFF4_9DIPT</name>
<evidence type="ECO:0000256" key="9">
    <source>
        <dbReference type="SAM" id="SignalP"/>
    </source>
</evidence>
<dbReference type="InterPro" id="IPR008753">
    <property type="entry name" value="Peptidase_M13_N"/>
</dbReference>
<dbReference type="InterPro" id="IPR024079">
    <property type="entry name" value="MetalloPept_cat_dom_sf"/>
</dbReference>
<dbReference type="InterPro" id="IPR000718">
    <property type="entry name" value="Peptidase_M13"/>
</dbReference>
<dbReference type="PANTHER" id="PTHR11733">
    <property type="entry name" value="ZINC METALLOPROTEASE FAMILY M13 NEPRILYSIN-RELATED"/>
    <property type="match status" value="1"/>
</dbReference>
<comment type="subcellular location">
    <subcellularLocation>
        <location evidence="2">Cell membrane</location>
        <topology evidence="2">Single-pass type II membrane protein</topology>
    </subcellularLocation>
</comment>
<evidence type="ECO:0000313" key="12">
    <source>
        <dbReference type="EMBL" id="CAH1719728.1"/>
    </source>
</evidence>
<keyword evidence="9" id="KW-0732">Signal</keyword>
<dbReference type="Gene3D" id="1.10.1380.10">
    <property type="entry name" value="Neutral endopeptidase , domain2"/>
    <property type="match status" value="1"/>
</dbReference>
<reference evidence="12" key="2">
    <citation type="submission" date="2022-10" db="EMBL/GenBank/DDBJ databases">
        <authorList>
            <consortium name="ENA_rothamsted_submissions"/>
            <consortium name="culmorum"/>
            <person name="King R."/>
        </authorList>
    </citation>
    <scope>NUCLEOTIDE SEQUENCE</scope>
</reference>
<dbReference type="AlphaFoldDB" id="A0A9P0NFF4"/>
<keyword evidence="8" id="KW-0482">Metalloprotease</keyword>
<keyword evidence="13" id="KW-1185">Reference proteome</keyword>
<keyword evidence="6" id="KW-0378">Hydrolase</keyword>
<evidence type="ECO:0000259" key="11">
    <source>
        <dbReference type="Pfam" id="PF05649"/>
    </source>
</evidence>
<feature type="chain" id="PRO_5040452154" evidence="9">
    <location>
        <begin position="24"/>
        <end position="787"/>
    </location>
</feature>
<proteinExistence type="inferred from homology"/>
<organism evidence="12 13">
    <name type="scientific">Chironomus riparius</name>
    <dbReference type="NCBI Taxonomy" id="315576"/>
    <lineage>
        <taxon>Eukaryota</taxon>
        <taxon>Metazoa</taxon>
        <taxon>Ecdysozoa</taxon>
        <taxon>Arthropoda</taxon>
        <taxon>Hexapoda</taxon>
        <taxon>Insecta</taxon>
        <taxon>Pterygota</taxon>
        <taxon>Neoptera</taxon>
        <taxon>Endopterygota</taxon>
        <taxon>Diptera</taxon>
        <taxon>Nematocera</taxon>
        <taxon>Chironomoidea</taxon>
        <taxon>Chironomidae</taxon>
        <taxon>Chironominae</taxon>
        <taxon>Chironomus</taxon>
    </lineage>
</organism>
<feature type="domain" description="Peptidase M13 C-terminal" evidence="10">
    <location>
        <begin position="602"/>
        <end position="787"/>
    </location>
</feature>
<gene>
    <name evidence="12" type="ORF">CHIRRI_LOCUS7002</name>
</gene>
<evidence type="ECO:0000256" key="3">
    <source>
        <dbReference type="ARBA" id="ARBA00007357"/>
    </source>
</evidence>
<dbReference type="Gene3D" id="3.40.390.10">
    <property type="entry name" value="Collagenase (Catalytic Domain)"/>
    <property type="match status" value="1"/>
</dbReference>
<keyword evidence="4" id="KW-0645">Protease</keyword>
<feature type="signal peptide" evidence="9">
    <location>
        <begin position="1"/>
        <end position="23"/>
    </location>
</feature>
<dbReference type="GO" id="GO:0046872">
    <property type="term" value="F:metal ion binding"/>
    <property type="evidence" value="ECO:0007669"/>
    <property type="project" value="UniProtKB-KW"/>
</dbReference>
<feature type="domain" description="Peptidase M13 N-terminal" evidence="11">
    <location>
        <begin position="150"/>
        <end position="537"/>
    </location>
</feature>
<evidence type="ECO:0000256" key="6">
    <source>
        <dbReference type="ARBA" id="ARBA00022801"/>
    </source>
</evidence>
<evidence type="ECO:0000256" key="5">
    <source>
        <dbReference type="ARBA" id="ARBA00022723"/>
    </source>
</evidence>
<dbReference type="Pfam" id="PF05649">
    <property type="entry name" value="Peptidase_M13_N"/>
    <property type="match status" value="1"/>
</dbReference>
<evidence type="ECO:0000256" key="1">
    <source>
        <dbReference type="ARBA" id="ARBA00001947"/>
    </source>
</evidence>
<dbReference type="InterPro" id="IPR042089">
    <property type="entry name" value="Peptidase_M13_dom_2"/>
</dbReference>
<comment type="similarity">
    <text evidence="3">Belongs to the peptidase M13 family.</text>
</comment>
<dbReference type="PROSITE" id="PS51885">
    <property type="entry name" value="NEPRILYSIN"/>
    <property type="match status" value="1"/>
</dbReference>
<dbReference type="GO" id="GO:0005886">
    <property type="term" value="C:plasma membrane"/>
    <property type="evidence" value="ECO:0007669"/>
    <property type="project" value="UniProtKB-SubCell"/>
</dbReference>
<keyword evidence="7" id="KW-0862">Zinc</keyword>
<evidence type="ECO:0000256" key="7">
    <source>
        <dbReference type="ARBA" id="ARBA00022833"/>
    </source>
</evidence>
<dbReference type="GO" id="GO:0004222">
    <property type="term" value="F:metalloendopeptidase activity"/>
    <property type="evidence" value="ECO:0007669"/>
    <property type="project" value="InterPro"/>
</dbReference>
<evidence type="ECO:0000259" key="10">
    <source>
        <dbReference type="Pfam" id="PF01431"/>
    </source>
</evidence>
<evidence type="ECO:0000256" key="2">
    <source>
        <dbReference type="ARBA" id="ARBA00004401"/>
    </source>
</evidence>
<evidence type="ECO:0000313" key="13">
    <source>
        <dbReference type="Proteomes" id="UP001153620"/>
    </source>
</evidence>
<dbReference type="GO" id="GO:0016485">
    <property type="term" value="P:protein processing"/>
    <property type="evidence" value="ECO:0007669"/>
    <property type="project" value="TreeGrafter"/>
</dbReference>
<dbReference type="Proteomes" id="UP001153620">
    <property type="component" value="Chromosome 2"/>
</dbReference>
<sequence length="787" mass="91270">MLKIILLLLLFLVATLKYAPQLASDVPLLPQTRSFPLPPIPLIPQLPSPSASLQNISSWLLSSLPNIENLNDGIQQVLSTRNHPSNNFQMMTYEEEHEEQDQQQLTVLDDDDYQEVVDDRSTLKNDFCRSPQCVISASKMDYLIDWKVDPCENFYNFACGSFIRDSTLHDRRDSLNVFTMTDDKLKDQLRRLFTRKIVDDEIEPYKMVKRLFTSCMDVDDADKRGVEPFRKLIDAVGGWPMLDGDWDEKAWDLEDSIMKLREYVGQNNFRQIFQLRKFIQIPWLGIIKSQDKLTNELNEVINNDTSKTEIIFKAYKSYLIDTATIVGANPNKISRDIDDAVEFQRDLILLNSRYESSPLDNSFALFQNENYINYAVTQWLDIFQPLPLLAKIKGNEKKLNARAFFAAFEELMTKTSKRTLANYFVLRILVFSSRYMTSELKKRSLVYRMELLGVKQKEELWKQCVDIVSNSMQLAAESLFSQEYFNLESKQTAIDIAMRVKSEFDRKLNNEYSWMDIGERLKIFTKMNEIILKLRFPKELLSDSQVNFFYRTVSNKLEKYFESILKLTVFNTERRFLILQSGLSSDYSESAGVLNYADTSSFNKILFPAGILQKEVLSPESPLYLNFPTSGFLIGYIFAQNFEIFQQSHLPSNVSSQIDCLIRQYDSYKDLETGIKNNGRNTLQGNIADNGSLKAVYTAYKKWILENGREKSLPALKFSNEQFFWISFAQLFCSISRPEKIKNLNEINSNSFEQFRVIGALSNSRDFANDFKCKRDSLMNPSTKCNI</sequence>
<evidence type="ECO:0000256" key="4">
    <source>
        <dbReference type="ARBA" id="ARBA00022670"/>
    </source>
</evidence>
<reference evidence="12" key="1">
    <citation type="submission" date="2022-01" db="EMBL/GenBank/DDBJ databases">
        <authorList>
            <person name="King R."/>
        </authorList>
    </citation>
    <scope>NUCLEOTIDE SEQUENCE</scope>
</reference>
<dbReference type="PANTHER" id="PTHR11733:SF167">
    <property type="entry name" value="FI17812P1-RELATED"/>
    <property type="match status" value="1"/>
</dbReference>